<reference evidence="1" key="1">
    <citation type="submission" date="2018-05" db="EMBL/GenBank/DDBJ databases">
        <authorList>
            <person name="Lanie J.A."/>
            <person name="Ng W.-L."/>
            <person name="Kazmierczak K.M."/>
            <person name="Andrzejewski T.M."/>
            <person name="Davidsen T.M."/>
            <person name="Wayne K.J."/>
            <person name="Tettelin H."/>
            <person name="Glass J.I."/>
            <person name="Rusch D."/>
            <person name="Podicherti R."/>
            <person name="Tsui H.-C.T."/>
            <person name="Winkler M.E."/>
        </authorList>
    </citation>
    <scope>NUCLEOTIDE SEQUENCE</scope>
</reference>
<evidence type="ECO:0000313" key="1">
    <source>
        <dbReference type="EMBL" id="SVE54745.1"/>
    </source>
</evidence>
<proteinExistence type="predicted"/>
<feature type="non-terminal residue" evidence="1">
    <location>
        <position position="164"/>
    </location>
</feature>
<sequence>MTMVRTLRLPNVVVAVCRPLLAGRMLATVVMLLAAGSVVAQQPKMHYRHSSNLPPGAIGRAQLQRGGPLHGYFQPVEIVGPKGAKLALTKGGGFEPLQQTPRRAGLLIGQVYRFRVTNIPDQPGVEVFPTIEIIDRIYPPAGREAEFPIPIHVTAGDLFLAARG</sequence>
<accession>A0A383EEI1</accession>
<protein>
    <submittedName>
        <fullName evidence="1">Uncharacterized protein</fullName>
    </submittedName>
</protein>
<name>A0A383EEI1_9ZZZZ</name>
<organism evidence="1">
    <name type="scientific">marine metagenome</name>
    <dbReference type="NCBI Taxonomy" id="408172"/>
    <lineage>
        <taxon>unclassified sequences</taxon>
        <taxon>metagenomes</taxon>
        <taxon>ecological metagenomes</taxon>
    </lineage>
</organism>
<gene>
    <name evidence="1" type="ORF">METZ01_LOCUS507599</name>
</gene>
<dbReference type="EMBL" id="UINC01224920">
    <property type="protein sequence ID" value="SVE54745.1"/>
    <property type="molecule type" value="Genomic_DNA"/>
</dbReference>
<dbReference type="AlphaFoldDB" id="A0A383EEI1"/>